<feature type="chain" id="PRO_5042550897" evidence="1">
    <location>
        <begin position="20"/>
        <end position="463"/>
    </location>
</feature>
<dbReference type="AlphaFoldDB" id="A0AAI8VS14"/>
<dbReference type="GO" id="GO:0016042">
    <property type="term" value="P:lipid catabolic process"/>
    <property type="evidence" value="ECO:0007669"/>
    <property type="project" value="InterPro"/>
</dbReference>
<keyword evidence="3" id="KW-1185">Reference proteome</keyword>
<dbReference type="SUPFAM" id="SSF53474">
    <property type="entry name" value="alpha/beta-Hydrolases"/>
    <property type="match status" value="1"/>
</dbReference>
<reference evidence="2" key="1">
    <citation type="submission" date="2023-10" db="EMBL/GenBank/DDBJ databases">
        <authorList>
            <person name="Hackl T."/>
        </authorList>
    </citation>
    <scope>NUCLEOTIDE SEQUENCE</scope>
</reference>
<accession>A0AAI8VS14</accession>
<dbReference type="Gene3D" id="3.40.50.1820">
    <property type="entry name" value="alpha/beta hydrolase"/>
    <property type="match status" value="2"/>
</dbReference>
<organism evidence="2 3">
    <name type="scientific">Anthostomella pinea</name>
    <dbReference type="NCBI Taxonomy" id="933095"/>
    <lineage>
        <taxon>Eukaryota</taxon>
        <taxon>Fungi</taxon>
        <taxon>Dikarya</taxon>
        <taxon>Ascomycota</taxon>
        <taxon>Pezizomycotina</taxon>
        <taxon>Sordariomycetes</taxon>
        <taxon>Xylariomycetidae</taxon>
        <taxon>Xylariales</taxon>
        <taxon>Xylariaceae</taxon>
        <taxon>Anthostomella</taxon>
    </lineage>
</organism>
<gene>
    <name evidence="2" type="ORF">KHLLAP_LOCUS13514</name>
</gene>
<evidence type="ECO:0000313" key="3">
    <source>
        <dbReference type="Proteomes" id="UP001295740"/>
    </source>
</evidence>
<evidence type="ECO:0000313" key="2">
    <source>
        <dbReference type="EMBL" id="CAJ2513046.1"/>
    </source>
</evidence>
<dbReference type="PANTHER" id="PTHR34853:SF1">
    <property type="entry name" value="LIPASE 5"/>
    <property type="match status" value="1"/>
</dbReference>
<proteinExistence type="predicted"/>
<dbReference type="EMBL" id="CAUWAG010000020">
    <property type="protein sequence ID" value="CAJ2513046.1"/>
    <property type="molecule type" value="Genomic_DNA"/>
</dbReference>
<dbReference type="PANTHER" id="PTHR34853">
    <property type="match status" value="1"/>
</dbReference>
<dbReference type="InterPro" id="IPR029058">
    <property type="entry name" value="AB_hydrolase_fold"/>
</dbReference>
<keyword evidence="1" id="KW-0732">Signal</keyword>
<evidence type="ECO:0000256" key="1">
    <source>
        <dbReference type="SAM" id="SignalP"/>
    </source>
</evidence>
<feature type="signal peptide" evidence="1">
    <location>
        <begin position="1"/>
        <end position="19"/>
    </location>
</feature>
<sequence>MIPSLKTIALALTATLASAQVAPAELQTAGFNSSFALLSAQIEAASLSDSTVASLNNVVRYDQSQLANGGPAEDDFYTLPLLENTTQPLKAGTLLKVQSFTDTTNYTLPPNTALSRIIYTSTNLNGTVLPASAFIFWPFQPPRRPQRPSSSGRTAHPAFFASNAPSAHRALWYGDAAPFALTLDGYAVVAPDYAGLGISTSWDGSPIPHQYLASPTSAHDALSALRAARKAFQDLLSDDYVVMGHSQGGGVAWGVAEVLEAEADTFADLTPGYPGIIAGSPTTDVLSGMAQFIVPWVGMILQGIFPDFDIAKWLTPLGIARVELLREIEGGISASQQLFLTGEEVVKASYNETWYVDAYARLANAGRKPFRSPMLVLQGTADGYRSGVRRRGGTGHVPTLDATRPVWMQWIRDRFEGKAVAQTGCVTTHLESFLPIGQYQATGNAFLQWAGATEYGFETPLGP</sequence>
<dbReference type="Proteomes" id="UP001295740">
    <property type="component" value="Unassembled WGS sequence"/>
</dbReference>
<comment type="caution">
    <text evidence="2">The sequence shown here is derived from an EMBL/GenBank/DDBJ whole genome shotgun (WGS) entry which is preliminary data.</text>
</comment>
<protein>
    <submittedName>
        <fullName evidence="2">Uu.00g011650.m01.CDS01</fullName>
    </submittedName>
</protein>
<name>A0AAI8VS14_9PEZI</name>
<dbReference type="InterPro" id="IPR005152">
    <property type="entry name" value="Lipase_secreted"/>
</dbReference>
<dbReference type="GO" id="GO:0004806">
    <property type="term" value="F:triacylglycerol lipase activity"/>
    <property type="evidence" value="ECO:0007669"/>
    <property type="project" value="InterPro"/>
</dbReference>